<evidence type="ECO:0000256" key="3">
    <source>
        <dbReference type="ARBA" id="ARBA00022827"/>
    </source>
</evidence>
<dbReference type="Pfam" id="PF00890">
    <property type="entry name" value="FAD_binding_2"/>
    <property type="match status" value="1"/>
</dbReference>
<dbReference type="Gene3D" id="3.50.50.60">
    <property type="entry name" value="FAD/NAD(P)-binding domain"/>
    <property type="match status" value="2"/>
</dbReference>
<dbReference type="PANTHER" id="PTHR43400">
    <property type="entry name" value="FUMARATE REDUCTASE"/>
    <property type="match status" value="1"/>
</dbReference>
<evidence type="ECO:0000313" key="7">
    <source>
        <dbReference type="Proteomes" id="UP001068379"/>
    </source>
</evidence>
<evidence type="ECO:0000256" key="1">
    <source>
        <dbReference type="ARBA" id="ARBA00001974"/>
    </source>
</evidence>
<evidence type="ECO:0000259" key="5">
    <source>
        <dbReference type="Pfam" id="PF00890"/>
    </source>
</evidence>
<dbReference type="InterPro" id="IPR036188">
    <property type="entry name" value="FAD/NAD-bd_sf"/>
</dbReference>
<organism evidence="6 7">
    <name type="scientific">Castellaniella denitrificans</name>
    <dbReference type="NCBI Taxonomy" id="56119"/>
    <lineage>
        <taxon>Bacteria</taxon>
        <taxon>Pseudomonadati</taxon>
        <taxon>Pseudomonadota</taxon>
        <taxon>Betaproteobacteria</taxon>
        <taxon>Burkholderiales</taxon>
        <taxon>Alcaligenaceae</taxon>
        <taxon>Castellaniella</taxon>
    </lineage>
</organism>
<sequence length="568" mass="61405">MNEVQWDETVDVVVLGSGAAGMSAALTCHFEGLRALLLEKTDRIGGSTAVSGGAVWIPLNPGSAGAGHGDDTFEQVWEYLRRTVGDASSPDMLRAYLDNGPAMVEYLQARGALALAARQYSPDYYPDRPGASLGGRAMDPLPFDGRRLGAHFKELRDPLKEFVVLGGMMVNVTDVYHLLGAWRSPKSFWHGGKRVLAYWLDRLRGHHRGTRLLLGNALAAWLFHAVLRERIPYRLNTPARRLHRDAQGRVVGVEAVQGGTVRRIRALRGVVVATGGFPWDAELRAACYPQPTGPWSMAPEGNRGEGIGLAREAGAVMGTGHVSPAFWAPVSLWRKADGTVVRYPHLVWDRAKPGLIAVNRRGERFVNESASYHEFVSVMYRGGPAPDIPAWLICDHAFIETWGLGLALPGGRPRQHLMADGYLIRAATMPDLAARLGLDPERLAATVERYNGMAARGEDTDFGKGSTAYNRYLGDPAHQPNACLRPLGRGPYYAVEVVAGDIGTAHGIRTDERARALDAQGRPVPGLFVAGNDMQSVMGGAYPGPGITLGPALTFGWVAGRALAADDF</sequence>
<dbReference type="Proteomes" id="UP001068379">
    <property type="component" value="Unassembled WGS sequence"/>
</dbReference>
<keyword evidence="7" id="KW-1185">Reference proteome</keyword>
<evidence type="ECO:0000313" key="6">
    <source>
        <dbReference type="EMBL" id="MCZ4328534.1"/>
    </source>
</evidence>
<evidence type="ECO:0000256" key="4">
    <source>
        <dbReference type="ARBA" id="ARBA00023002"/>
    </source>
</evidence>
<feature type="domain" description="FAD-dependent oxidoreductase 2 FAD-binding" evidence="5">
    <location>
        <begin position="11"/>
        <end position="549"/>
    </location>
</feature>
<proteinExistence type="predicted"/>
<keyword evidence="2" id="KW-0285">Flavoprotein</keyword>
<keyword evidence="3" id="KW-0274">FAD</keyword>
<evidence type="ECO:0000256" key="2">
    <source>
        <dbReference type="ARBA" id="ARBA00022630"/>
    </source>
</evidence>
<keyword evidence="4" id="KW-0560">Oxidoreductase</keyword>
<dbReference type="InterPro" id="IPR027477">
    <property type="entry name" value="Succ_DH/fumarate_Rdtase_cat_sf"/>
</dbReference>
<dbReference type="InterPro" id="IPR050315">
    <property type="entry name" value="FAD-oxidoreductase_2"/>
</dbReference>
<accession>A0ABT4LZQ7</accession>
<comment type="caution">
    <text evidence="6">The sequence shown here is derived from an EMBL/GenBank/DDBJ whole genome shotgun (WGS) entry which is preliminary data.</text>
</comment>
<dbReference type="InterPro" id="IPR003953">
    <property type="entry name" value="FAD-dep_OxRdtase_2_FAD-bd"/>
</dbReference>
<dbReference type="PANTHER" id="PTHR43400:SF10">
    <property type="entry name" value="3-OXOSTEROID 1-DEHYDROGENASE"/>
    <property type="match status" value="1"/>
</dbReference>
<comment type="cofactor">
    <cofactor evidence="1">
        <name>FAD</name>
        <dbReference type="ChEBI" id="CHEBI:57692"/>
    </cofactor>
</comment>
<dbReference type="SUPFAM" id="SSF51905">
    <property type="entry name" value="FAD/NAD(P)-binding domain"/>
    <property type="match status" value="1"/>
</dbReference>
<gene>
    <name evidence="6" type="ORF">O4H32_01020</name>
</gene>
<reference evidence="6" key="1">
    <citation type="submission" date="2022-12" db="EMBL/GenBank/DDBJ databases">
        <title>Bacterial isolates from different developmental stages of Nematostella vectensis.</title>
        <authorList>
            <person name="Fraune S."/>
        </authorList>
    </citation>
    <scope>NUCLEOTIDE SEQUENCE</scope>
    <source>
        <strain evidence="6">G21619-S1</strain>
    </source>
</reference>
<protein>
    <submittedName>
        <fullName evidence="6">FAD-dependent oxidoreductase</fullName>
    </submittedName>
</protein>
<name>A0ABT4LZQ7_9BURK</name>
<dbReference type="SUPFAM" id="SSF56425">
    <property type="entry name" value="Succinate dehydrogenase/fumarate reductase flavoprotein, catalytic domain"/>
    <property type="match status" value="1"/>
</dbReference>
<dbReference type="EMBL" id="JAPWHE010000001">
    <property type="protein sequence ID" value="MCZ4328534.1"/>
    <property type="molecule type" value="Genomic_DNA"/>
</dbReference>